<keyword evidence="1" id="KW-0812">Transmembrane</keyword>
<feature type="transmembrane region" description="Helical" evidence="1">
    <location>
        <begin position="34"/>
        <end position="57"/>
    </location>
</feature>
<organism evidence="3 4">
    <name type="scientific">Bacillus coahuilensis p1.1.43</name>
    <dbReference type="NCBI Taxonomy" id="1150625"/>
    <lineage>
        <taxon>Bacteria</taxon>
        <taxon>Bacillati</taxon>
        <taxon>Bacillota</taxon>
        <taxon>Bacilli</taxon>
        <taxon>Bacillales</taxon>
        <taxon>Bacillaceae</taxon>
        <taxon>Bacillus</taxon>
    </lineage>
</organism>
<evidence type="ECO:0000313" key="4">
    <source>
        <dbReference type="Proteomes" id="UP000074108"/>
    </source>
</evidence>
<keyword evidence="1" id="KW-0472">Membrane</keyword>
<protein>
    <recommendedName>
        <fullName evidence="2">Potassium channel domain-containing protein</fullName>
    </recommendedName>
</protein>
<keyword evidence="4" id="KW-1185">Reference proteome</keyword>
<accession>A0A147KBQ6</accession>
<dbReference type="AlphaFoldDB" id="A0A147KBQ6"/>
<evidence type="ECO:0000259" key="2">
    <source>
        <dbReference type="Pfam" id="PF07885"/>
    </source>
</evidence>
<proteinExistence type="predicted"/>
<keyword evidence="1" id="KW-1133">Transmembrane helix</keyword>
<dbReference type="EMBL" id="LDYG01000010">
    <property type="protein sequence ID" value="KUP08534.1"/>
    <property type="molecule type" value="Genomic_DNA"/>
</dbReference>
<sequence length="136" mass="15555">MYLLIGALVIFILWKSLKELFRPRDKHSHHISLSHLWYIGTIYINFMLGFCLLYLLFEIRGEHILVENNEIMNGSFPHLFFTCLYFSGVTIFSLGYGDITPVGIGRGIALMESFLGYVIPAAFVVRSFLISETPNS</sequence>
<feature type="domain" description="Potassium channel" evidence="2">
    <location>
        <begin position="57"/>
        <end position="124"/>
    </location>
</feature>
<feature type="transmembrane region" description="Helical" evidence="1">
    <location>
        <begin position="108"/>
        <end position="129"/>
    </location>
</feature>
<dbReference type="PATRIC" id="fig|1150625.3.peg.558"/>
<dbReference type="InterPro" id="IPR013099">
    <property type="entry name" value="K_chnl_dom"/>
</dbReference>
<name>A0A147KBQ6_9BACI</name>
<reference evidence="3 4" key="1">
    <citation type="journal article" date="2016" name="Front. Microbiol.">
        <title>Microevolution Analysis of Bacillus coahuilensis Unveils Differences in Phosphorus Acquisition Strategies and Their Regulation.</title>
        <authorList>
            <person name="Gomez-Lunar Z."/>
            <person name="Hernandez-Gonzalez I."/>
            <person name="Rodriguez-Torres M.D."/>
            <person name="Souza V."/>
            <person name="Olmedo-Alvarez G."/>
        </authorList>
    </citation>
    <scope>NUCLEOTIDE SEQUENCE [LARGE SCALE GENOMIC DNA]</scope>
    <source>
        <strain evidence="4">p1.1.43</strain>
    </source>
</reference>
<feature type="transmembrane region" description="Helical" evidence="1">
    <location>
        <begin position="78"/>
        <end position="96"/>
    </location>
</feature>
<dbReference type="STRING" id="1150625.Q75_02620"/>
<gene>
    <name evidence="3" type="ORF">Q75_02620</name>
</gene>
<dbReference type="Gene3D" id="1.10.287.70">
    <property type="match status" value="1"/>
</dbReference>
<comment type="caution">
    <text evidence="3">The sequence shown here is derived from an EMBL/GenBank/DDBJ whole genome shotgun (WGS) entry which is preliminary data.</text>
</comment>
<evidence type="ECO:0000313" key="3">
    <source>
        <dbReference type="EMBL" id="KUP08534.1"/>
    </source>
</evidence>
<dbReference type="Pfam" id="PF07885">
    <property type="entry name" value="Ion_trans_2"/>
    <property type="match status" value="1"/>
</dbReference>
<dbReference type="SUPFAM" id="SSF81324">
    <property type="entry name" value="Voltage-gated potassium channels"/>
    <property type="match status" value="1"/>
</dbReference>
<dbReference type="RefSeq" id="WP_059350271.1">
    <property type="nucleotide sequence ID" value="NZ_LDYG01000010.1"/>
</dbReference>
<dbReference type="Proteomes" id="UP000074108">
    <property type="component" value="Unassembled WGS sequence"/>
</dbReference>
<evidence type="ECO:0000256" key="1">
    <source>
        <dbReference type="SAM" id="Phobius"/>
    </source>
</evidence>